<keyword evidence="2" id="KW-1185">Reference proteome</keyword>
<proteinExistence type="predicted"/>
<dbReference type="Proteomes" id="UP000288096">
    <property type="component" value="Unassembled WGS sequence"/>
</dbReference>
<evidence type="ECO:0000313" key="2">
    <source>
        <dbReference type="Proteomes" id="UP000288096"/>
    </source>
</evidence>
<reference evidence="2" key="2">
    <citation type="submission" date="2019-01" db="EMBL/GenBank/DDBJ databases">
        <title>Genome sequence of Desulfonema ishimotonii strain Tokyo 01.</title>
        <authorList>
            <person name="Fukui M."/>
        </authorList>
    </citation>
    <scope>NUCLEOTIDE SEQUENCE [LARGE SCALE GENOMIC DNA]</scope>
    <source>
        <strain evidence="2">Tokyo 01</strain>
    </source>
</reference>
<name>A0A401G061_9BACT</name>
<accession>A0A401G061</accession>
<sequence>MQKIAPSGLNFRTPKKELFAGKLFHAESLTYPDFSYVTPFQGFRSVSDPVPGALHRAGMFRPFREASRRDAEHPGCVF</sequence>
<organism evidence="1 2">
    <name type="scientific">Desulfonema ishimotonii</name>
    <dbReference type="NCBI Taxonomy" id="45657"/>
    <lineage>
        <taxon>Bacteria</taxon>
        <taxon>Pseudomonadati</taxon>
        <taxon>Thermodesulfobacteriota</taxon>
        <taxon>Desulfobacteria</taxon>
        <taxon>Desulfobacterales</taxon>
        <taxon>Desulfococcaceae</taxon>
        <taxon>Desulfonema</taxon>
    </lineage>
</organism>
<reference evidence="2" key="1">
    <citation type="submission" date="2017-11" db="EMBL/GenBank/DDBJ databases">
        <authorList>
            <person name="Watanabe M."/>
            <person name="Kojima H."/>
        </authorList>
    </citation>
    <scope>NUCLEOTIDE SEQUENCE [LARGE SCALE GENOMIC DNA]</scope>
    <source>
        <strain evidence="2">Tokyo 01</strain>
    </source>
</reference>
<gene>
    <name evidence="1" type="ORF">DENIS_3548</name>
</gene>
<dbReference type="EMBL" id="BEXT01000001">
    <property type="protein sequence ID" value="GBC62576.1"/>
    <property type="molecule type" value="Genomic_DNA"/>
</dbReference>
<protein>
    <submittedName>
        <fullName evidence="1">Uncharacterized protein</fullName>
    </submittedName>
</protein>
<comment type="caution">
    <text evidence="1">The sequence shown here is derived from an EMBL/GenBank/DDBJ whole genome shotgun (WGS) entry which is preliminary data.</text>
</comment>
<evidence type="ECO:0000313" key="1">
    <source>
        <dbReference type="EMBL" id="GBC62576.1"/>
    </source>
</evidence>
<dbReference type="AlphaFoldDB" id="A0A401G061"/>